<gene>
    <name evidence="3" type="ORF">FPE_LOCUS23324</name>
</gene>
<dbReference type="GO" id="GO:0003723">
    <property type="term" value="F:RNA binding"/>
    <property type="evidence" value="ECO:0007669"/>
    <property type="project" value="InterPro"/>
</dbReference>
<evidence type="ECO:0000256" key="1">
    <source>
        <dbReference type="SAM" id="MobiDB-lite"/>
    </source>
</evidence>
<dbReference type="Proteomes" id="UP000834106">
    <property type="component" value="Chromosome 14"/>
</dbReference>
<feature type="domain" description="Large ribosomal subunit protein eL19" evidence="2">
    <location>
        <begin position="2"/>
        <end position="97"/>
    </location>
</feature>
<dbReference type="SUPFAM" id="SSF48140">
    <property type="entry name" value="Ribosomal protein L19 (L19e)"/>
    <property type="match status" value="1"/>
</dbReference>
<dbReference type="GO" id="GO:0022625">
    <property type="term" value="C:cytosolic large ribosomal subunit"/>
    <property type="evidence" value="ECO:0007669"/>
    <property type="project" value="InterPro"/>
</dbReference>
<keyword evidence="4" id="KW-1185">Reference proteome</keyword>
<evidence type="ECO:0000259" key="2">
    <source>
        <dbReference type="SMART" id="SM01416"/>
    </source>
</evidence>
<feature type="compositionally biased region" description="Basic and acidic residues" evidence="1">
    <location>
        <begin position="82"/>
        <end position="100"/>
    </location>
</feature>
<dbReference type="GO" id="GO:0006412">
    <property type="term" value="P:translation"/>
    <property type="evidence" value="ECO:0007669"/>
    <property type="project" value="InterPro"/>
</dbReference>
<feature type="region of interest" description="Disordered" evidence="1">
    <location>
        <begin position="82"/>
        <end position="116"/>
    </location>
</feature>
<dbReference type="Gene3D" id="1.10.1200.240">
    <property type="match status" value="1"/>
</dbReference>
<proteinExistence type="predicted"/>
<dbReference type="Pfam" id="PF25476">
    <property type="entry name" value="Ribosomal_L19e_C"/>
    <property type="match status" value="1"/>
</dbReference>
<dbReference type="EMBL" id="OU503049">
    <property type="protein sequence ID" value="CAI9775894.1"/>
    <property type="molecule type" value="Genomic_DNA"/>
</dbReference>
<organism evidence="3 4">
    <name type="scientific">Fraxinus pennsylvanica</name>
    <dbReference type="NCBI Taxonomy" id="56036"/>
    <lineage>
        <taxon>Eukaryota</taxon>
        <taxon>Viridiplantae</taxon>
        <taxon>Streptophyta</taxon>
        <taxon>Embryophyta</taxon>
        <taxon>Tracheophyta</taxon>
        <taxon>Spermatophyta</taxon>
        <taxon>Magnoliopsida</taxon>
        <taxon>eudicotyledons</taxon>
        <taxon>Gunneridae</taxon>
        <taxon>Pentapetalae</taxon>
        <taxon>asterids</taxon>
        <taxon>lamiids</taxon>
        <taxon>Lamiales</taxon>
        <taxon>Oleaceae</taxon>
        <taxon>Oleeae</taxon>
        <taxon>Fraxinus</taxon>
    </lineage>
</organism>
<dbReference type="InterPro" id="IPR039547">
    <property type="entry name" value="Ribosomal_eL19"/>
</dbReference>
<protein>
    <recommendedName>
        <fullName evidence="2">Large ribosomal subunit protein eL19 domain-containing protein</fullName>
    </recommendedName>
</protein>
<sequence length="116" mass="13895">MKLVKDAFIIRKPTKIHSRSRARRTKEAKIKGHHSGHRVMSSNFGMHKSCKRKGTREARLPTKVLWMRRMRVLRRLLRKYRESKNKASRERKIARREERLAQGSQEGEEMNFLTQL</sequence>
<dbReference type="AlphaFoldDB" id="A0AAD1ZUS9"/>
<accession>A0AAD1ZUS9</accession>
<dbReference type="SMART" id="SM01416">
    <property type="entry name" value="Ribosomal_L19e"/>
    <property type="match status" value="1"/>
</dbReference>
<dbReference type="PANTHER" id="PTHR10722">
    <property type="entry name" value="60S RIBOSOMAL PROTEIN L19"/>
    <property type="match status" value="1"/>
</dbReference>
<dbReference type="InterPro" id="IPR057260">
    <property type="entry name" value="Ribosomal_L19e_C"/>
</dbReference>
<evidence type="ECO:0000313" key="4">
    <source>
        <dbReference type="Proteomes" id="UP000834106"/>
    </source>
</evidence>
<reference evidence="3" key="1">
    <citation type="submission" date="2023-05" db="EMBL/GenBank/DDBJ databases">
        <authorList>
            <person name="Huff M."/>
        </authorList>
    </citation>
    <scope>NUCLEOTIDE SEQUENCE</scope>
</reference>
<dbReference type="GO" id="GO:0003735">
    <property type="term" value="F:structural constituent of ribosome"/>
    <property type="evidence" value="ECO:0007669"/>
    <property type="project" value="InterPro"/>
</dbReference>
<dbReference type="InterPro" id="IPR000196">
    <property type="entry name" value="Ribosomal_eL19_dom"/>
</dbReference>
<dbReference type="InterPro" id="IPR035970">
    <property type="entry name" value="60S_ribosomal_eL19_sf"/>
</dbReference>
<feature type="region of interest" description="Disordered" evidence="1">
    <location>
        <begin position="18"/>
        <end position="56"/>
    </location>
</feature>
<name>A0AAD1ZUS9_9LAMI</name>
<evidence type="ECO:0000313" key="3">
    <source>
        <dbReference type="EMBL" id="CAI9775894.1"/>
    </source>
</evidence>